<comment type="cofactor">
    <cofactor evidence="2">
        <name>[4Fe-4S] cluster</name>
        <dbReference type="ChEBI" id="CHEBI:49883"/>
    </cofactor>
</comment>
<dbReference type="CDD" id="cd16917">
    <property type="entry name" value="HATPase_UhpB-NarQ-NarX-like"/>
    <property type="match status" value="1"/>
</dbReference>
<keyword evidence="18" id="KW-0812">Transmembrane</keyword>
<name>A0A5C4VQY6_9ACTN</name>
<evidence type="ECO:0000256" key="7">
    <source>
        <dbReference type="ARBA" id="ARBA00022490"/>
    </source>
</evidence>
<evidence type="ECO:0000256" key="9">
    <source>
        <dbReference type="ARBA" id="ARBA00022723"/>
    </source>
</evidence>
<dbReference type="GO" id="GO:0046983">
    <property type="term" value="F:protein dimerization activity"/>
    <property type="evidence" value="ECO:0007669"/>
    <property type="project" value="InterPro"/>
</dbReference>
<organism evidence="20 21">
    <name type="scientific">Nocardioides albidus</name>
    <dbReference type="NCBI Taxonomy" id="1517589"/>
    <lineage>
        <taxon>Bacteria</taxon>
        <taxon>Bacillati</taxon>
        <taxon>Actinomycetota</taxon>
        <taxon>Actinomycetes</taxon>
        <taxon>Propionibacteriales</taxon>
        <taxon>Nocardioidaceae</taxon>
        <taxon>Nocardioides</taxon>
    </lineage>
</organism>
<sequence>MSVLPASRRPGEHGILAPASRLDRWLLVVLVVLLAACAARYVDRHGLGTTGVAILAGAAVLGLAYATRGLLADRSWWPTAWVSGMVVLWGALTALAPSFAWCAVPVAFAVLQVLPFAWAVGTVVLMTVHLTLAWQRIISGFDPVQVAGPIGIALVTVLAYRALDNESRARQDLVDRLVEAQAELAEEQHRTGALAERTRLSREIHDSVGQGLSSINLLLQAAEQAWDSQPATARGHVRTAAATARDGLDEVRRVVRDLAPADLAGDVTGTALPDALRRAADQWAQAAPGMRVEVRVDGAPAVVPPDVAAALVRSARGALANVREHAQAQRVALTLTYHLDEVVLDVRDDGRGFEPAHVRASGTRGRGLAGIRDRARALGGRADVESAPGEGTTVSIRFPVPAPTAPPHAPPQKEIR</sequence>
<dbReference type="InterPro" id="IPR036890">
    <property type="entry name" value="HATPase_C_sf"/>
</dbReference>
<keyword evidence="12" id="KW-0902">Two-component regulatory system</keyword>
<feature type="coiled-coil region" evidence="16">
    <location>
        <begin position="163"/>
        <end position="190"/>
    </location>
</feature>
<evidence type="ECO:0000256" key="1">
    <source>
        <dbReference type="ARBA" id="ARBA00000085"/>
    </source>
</evidence>
<keyword evidence="9" id="KW-0479">Metal-binding</keyword>
<evidence type="ECO:0000256" key="2">
    <source>
        <dbReference type="ARBA" id="ARBA00001966"/>
    </source>
</evidence>
<dbReference type="SMART" id="SM00387">
    <property type="entry name" value="HATPase_c"/>
    <property type="match status" value="1"/>
</dbReference>
<dbReference type="Pfam" id="PF07730">
    <property type="entry name" value="HisKA_3"/>
    <property type="match status" value="1"/>
</dbReference>
<dbReference type="GO" id="GO:0046872">
    <property type="term" value="F:metal ion binding"/>
    <property type="evidence" value="ECO:0007669"/>
    <property type="project" value="UniProtKB-KW"/>
</dbReference>
<dbReference type="PRINTS" id="PR00344">
    <property type="entry name" value="BCTRLSENSOR"/>
</dbReference>
<dbReference type="InterPro" id="IPR004358">
    <property type="entry name" value="Sig_transdc_His_kin-like_C"/>
</dbReference>
<evidence type="ECO:0000256" key="17">
    <source>
        <dbReference type="SAM" id="MobiDB-lite"/>
    </source>
</evidence>
<dbReference type="PROSITE" id="PS50109">
    <property type="entry name" value="HIS_KIN"/>
    <property type="match status" value="1"/>
</dbReference>
<dbReference type="OrthoDB" id="144293at2"/>
<dbReference type="GO" id="GO:0016020">
    <property type="term" value="C:membrane"/>
    <property type="evidence" value="ECO:0007669"/>
    <property type="project" value="InterPro"/>
</dbReference>
<reference evidence="20 21" key="1">
    <citation type="journal article" date="2016" name="Int. J. Syst. Evol. Microbiol.">
        <title>Nocardioides albidus sp. nov., an actinobacterium isolated from garden soil.</title>
        <authorList>
            <person name="Singh H."/>
            <person name="Du J."/>
            <person name="Trinh H."/>
            <person name="Won K."/>
            <person name="Yang J.E."/>
            <person name="Yin C."/>
            <person name="Kook M."/>
            <person name="Yi T.H."/>
        </authorList>
    </citation>
    <scope>NUCLEOTIDE SEQUENCE [LARGE SCALE GENOMIC DNA]</scope>
    <source>
        <strain evidence="20 21">CCTCC AB 2015297</strain>
    </source>
</reference>
<dbReference type="Proteomes" id="UP000313231">
    <property type="component" value="Unassembled WGS sequence"/>
</dbReference>
<evidence type="ECO:0000256" key="11">
    <source>
        <dbReference type="ARBA" id="ARBA00023004"/>
    </source>
</evidence>
<dbReference type="InterPro" id="IPR003594">
    <property type="entry name" value="HATPase_dom"/>
</dbReference>
<dbReference type="Pfam" id="PF02518">
    <property type="entry name" value="HATPase_c"/>
    <property type="match status" value="1"/>
</dbReference>
<feature type="domain" description="Histidine kinase" evidence="19">
    <location>
        <begin position="203"/>
        <end position="402"/>
    </location>
</feature>
<evidence type="ECO:0000313" key="20">
    <source>
        <dbReference type="EMBL" id="TNM38322.1"/>
    </source>
</evidence>
<keyword evidence="8" id="KW-0808">Transferase</keyword>
<dbReference type="PANTHER" id="PTHR24421">
    <property type="entry name" value="NITRATE/NITRITE SENSOR PROTEIN NARX-RELATED"/>
    <property type="match status" value="1"/>
</dbReference>
<dbReference type="PANTHER" id="PTHR24421:SF62">
    <property type="entry name" value="SENSORY TRANSDUCTION HISTIDINE KINASE"/>
    <property type="match status" value="1"/>
</dbReference>
<comment type="caution">
    <text evidence="20">The sequence shown here is derived from an EMBL/GenBank/DDBJ whole genome shotgun (WGS) entry which is preliminary data.</text>
</comment>
<feature type="transmembrane region" description="Helical" evidence="18">
    <location>
        <begin position="86"/>
        <end position="110"/>
    </location>
</feature>
<dbReference type="InterPro" id="IPR011712">
    <property type="entry name" value="Sig_transdc_His_kin_sub3_dim/P"/>
</dbReference>
<evidence type="ECO:0000256" key="4">
    <source>
        <dbReference type="ARBA" id="ARBA00012438"/>
    </source>
</evidence>
<evidence type="ECO:0000256" key="3">
    <source>
        <dbReference type="ARBA" id="ARBA00004496"/>
    </source>
</evidence>
<evidence type="ECO:0000256" key="13">
    <source>
        <dbReference type="ARBA" id="ARBA00023014"/>
    </source>
</evidence>
<dbReference type="GO" id="GO:0000155">
    <property type="term" value="F:phosphorelay sensor kinase activity"/>
    <property type="evidence" value="ECO:0007669"/>
    <property type="project" value="InterPro"/>
</dbReference>
<dbReference type="AlphaFoldDB" id="A0A5C4VQY6"/>
<dbReference type="Gene3D" id="1.20.5.1930">
    <property type="match status" value="1"/>
</dbReference>
<proteinExistence type="predicted"/>
<dbReference type="InterPro" id="IPR005467">
    <property type="entry name" value="His_kinase_dom"/>
</dbReference>
<feature type="compositionally biased region" description="Pro residues" evidence="17">
    <location>
        <begin position="400"/>
        <end position="410"/>
    </location>
</feature>
<comment type="catalytic activity">
    <reaction evidence="1">
        <text>ATP + protein L-histidine = ADP + protein N-phospho-L-histidine.</text>
        <dbReference type="EC" id="2.7.13.3"/>
    </reaction>
</comment>
<keyword evidence="16" id="KW-0175">Coiled coil</keyword>
<evidence type="ECO:0000256" key="5">
    <source>
        <dbReference type="ARBA" id="ARBA00017322"/>
    </source>
</evidence>
<dbReference type="Gene3D" id="3.30.565.10">
    <property type="entry name" value="Histidine kinase-like ATPase, C-terminal domain"/>
    <property type="match status" value="1"/>
</dbReference>
<feature type="transmembrane region" description="Helical" evidence="18">
    <location>
        <begin position="25"/>
        <end position="42"/>
    </location>
</feature>
<protein>
    <recommendedName>
        <fullName evidence="5">Oxygen sensor histidine kinase NreB</fullName>
        <ecNumber evidence="4">2.7.13.3</ecNumber>
    </recommendedName>
    <alternativeName>
        <fullName evidence="15">Nitrogen regulation protein B</fullName>
    </alternativeName>
</protein>
<dbReference type="InterPro" id="IPR017205">
    <property type="entry name" value="Sig_transdc_His_kinase_ChrS"/>
</dbReference>
<feature type="transmembrane region" description="Helical" evidence="18">
    <location>
        <begin position="48"/>
        <end position="66"/>
    </location>
</feature>
<evidence type="ECO:0000256" key="14">
    <source>
        <dbReference type="ARBA" id="ARBA00024827"/>
    </source>
</evidence>
<dbReference type="GO" id="GO:0051539">
    <property type="term" value="F:4 iron, 4 sulfur cluster binding"/>
    <property type="evidence" value="ECO:0007669"/>
    <property type="project" value="UniProtKB-KW"/>
</dbReference>
<evidence type="ECO:0000256" key="18">
    <source>
        <dbReference type="SAM" id="Phobius"/>
    </source>
</evidence>
<dbReference type="RefSeq" id="WP_139623436.1">
    <property type="nucleotide sequence ID" value="NZ_VDMP01000025.1"/>
</dbReference>
<evidence type="ECO:0000256" key="6">
    <source>
        <dbReference type="ARBA" id="ARBA00022485"/>
    </source>
</evidence>
<keyword evidence="10 20" id="KW-0418">Kinase</keyword>
<feature type="transmembrane region" description="Helical" evidence="18">
    <location>
        <begin position="146"/>
        <end position="163"/>
    </location>
</feature>
<dbReference type="PIRSF" id="PIRSF037434">
    <property type="entry name" value="STHK_ChrS"/>
    <property type="match status" value="1"/>
</dbReference>
<keyword evidence="18" id="KW-0472">Membrane</keyword>
<dbReference type="EC" id="2.7.13.3" evidence="4"/>
<keyword evidence="6" id="KW-0004">4Fe-4S</keyword>
<dbReference type="SUPFAM" id="SSF55874">
    <property type="entry name" value="ATPase domain of HSP90 chaperone/DNA topoisomerase II/histidine kinase"/>
    <property type="match status" value="1"/>
</dbReference>
<evidence type="ECO:0000259" key="19">
    <source>
        <dbReference type="PROSITE" id="PS50109"/>
    </source>
</evidence>
<evidence type="ECO:0000256" key="16">
    <source>
        <dbReference type="SAM" id="Coils"/>
    </source>
</evidence>
<evidence type="ECO:0000256" key="10">
    <source>
        <dbReference type="ARBA" id="ARBA00022777"/>
    </source>
</evidence>
<comment type="subcellular location">
    <subcellularLocation>
        <location evidence="3">Cytoplasm</location>
    </subcellularLocation>
</comment>
<evidence type="ECO:0000256" key="12">
    <source>
        <dbReference type="ARBA" id="ARBA00023012"/>
    </source>
</evidence>
<evidence type="ECO:0000313" key="21">
    <source>
        <dbReference type="Proteomes" id="UP000313231"/>
    </source>
</evidence>
<keyword evidence="13" id="KW-0411">Iron-sulfur</keyword>
<dbReference type="InterPro" id="IPR050482">
    <property type="entry name" value="Sensor_HK_TwoCompSys"/>
</dbReference>
<accession>A0A5C4VQY6</accession>
<evidence type="ECO:0000256" key="15">
    <source>
        <dbReference type="ARBA" id="ARBA00030800"/>
    </source>
</evidence>
<dbReference type="EMBL" id="VDMP01000025">
    <property type="protein sequence ID" value="TNM38322.1"/>
    <property type="molecule type" value="Genomic_DNA"/>
</dbReference>
<keyword evidence="21" id="KW-1185">Reference proteome</keyword>
<comment type="function">
    <text evidence="14">Member of the two-component regulatory system NreB/NreC involved in the control of dissimilatory nitrate/nitrite reduction in response to oxygen. NreB functions as a direct oxygen sensor histidine kinase which is autophosphorylated, in the absence of oxygen, probably at the conserved histidine residue, and transfers its phosphate group probably to a conserved aspartate residue of NreC. NreB/NreC activates the expression of the nitrate (narGHJI) and nitrite (nir) reductase operons, as well as the putative nitrate transporter gene narT.</text>
</comment>
<keyword evidence="7" id="KW-0963">Cytoplasm</keyword>
<keyword evidence="18" id="KW-1133">Transmembrane helix</keyword>
<evidence type="ECO:0000256" key="8">
    <source>
        <dbReference type="ARBA" id="ARBA00022679"/>
    </source>
</evidence>
<feature type="region of interest" description="Disordered" evidence="17">
    <location>
        <begin position="380"/>
        <end position="416"/>
    </location>
</feature>
<feature type="transmembrane region" description="Helical" evidence="18">
    <location>
        <begin position="116"/>
        <end position="134"/>
    </location>
</feature>
<gene>
    <name evidence="20" type="ORF">FHP29_13700</name>
</gene>
<keyword evidence="11" id="KW-0408">Iron</keyword>
<dbReference type="GO" id="GO:0005737">
    <property type="term" value="C:cytoplasm"/>
    <property type="evidence" value="ECO:0007669"/>
    <property type="project" value="UniProtKB-SubCell"/>
</dbReference>